<dbReference type="OrthoDB" id="5571888at2759"/>
<dbReference type="PANTHER" id="PTHR24148:SF64">
    <property type="entry name" value="HETEROKARYON INCOMPATIBILITY DOMAIN-CONTAINING PROTEIN"/>
    <property type="match status" value="1"/>
</dbReference>
<dbReference type="Pfam" id="PF06985">
    <property type="entry name" value="HET"/>
    <property type="match status" value="1"/>
</dbReference>
<organism evidence="2 3">
    <name type="scientific">Coniochaeta ligniaria NRRL 30616</name>
    <dbReference type="NCBI Taxonomy" id="1408157"/>
    <lineage>
        <taxon>Eukaryota</taxon>
        <taxon>Fungi</taxon>
        <taxon>Dikarya</taxon>
        <taxon>Ascomycota</taxon>
        <taxon>Pezizomycotina</taxon>
        <taxon>Sordariomycetes</taxon>
        <taxon>Sordariomycetidae</taxon>
        <taxon>Coniochaetales</taxon>
        <taxon>Coniochaetaceae</taxon>
        <taxon>Coniochaeta</taxon>
    </lineage>
</organism>
<dbReference type="STRING" id="1408157.A0A1J7IZB1"/>
<dbReference type="EMBL" id="KV875094">
    <property type="protein sequence ID" value="OIW33087.1"/>
    <property type="molecule type" value="Genomic_DNA"/>
</dbReference>
<dbReference type="InParanoid" id="A0A1J7IZB1"/>
<sequence length="700" mass="79167">MSVQHQPSAAGHDALLSPGIYTPLREANSIRLVSIDAGNVSSPMTCNLVEANLNEPVAAYLALSYAWGDPDETGHISCDGKSLQATKSLIAAMRQLRERYPGRLFWIDAVCINQQDPVERAAQVQLMRNIYQSAENVVIYLGEDCHGLDRVMQLFHQLQAEAEVWTGDRRTARDLRDLDDTSIIRSRFPPAYDEVWYRFHDFFNRPWFSRIWIIQEVVMAAGDPEVICGPYTLSWSSLVSVAEFFLNTGLNGATIRKSKTSLVALMQNIKSSPELLSNLLWLTAPFASSEPHDKIFALYGLAHWAEEDLLASEYCRVDYQKEVKDVYRDLMFGYVMQHGSLELMTEANEVGPEERSVQGLPSWVPDWSLPMLSRHPSVGRQALPSGFDACGGQSTLVQGSMRAVNPDVLRIAGKVHDEVAWVSKPFDGYEYSQLPWHRRPFALQQLWEDVRERLGSEPQTYHGFWRTLLADADNHGYPVTDQLYPTFLRFWHNSKVHDQYAVRYRANNPDDLPLTEDKERELFEDYAADYGKAMTDEDYQAHKAWLELQASKFLPCDSTPDCRHCFIRALPLPEGTRVTGPSPALSMRDTDPFLRDFFTALGRDHRLIITEPFIVTNGGLMGLGPKRTRAGDAVAILSGAQVPFILHATGSSQQRLEIDVGLRTIREYRVVGDSYVHGIMRGEAVRDMDWNGGYEVLDLV</sequence>
<reference evidence="2 3" key="1">
    <citation type="submission" date="2016-10" db="EMBL/GenBank/DDBJ databases">
        <title>Draft genome sequence of Coniochaeta ligniaria NRRL30616, a lignocellulolytic fungus for bioabatement of inhibitors in plant biomass hydrolysates.</title>
        <authorList>
            <consortium name="DOE Joint Genome Institute"/>
            <person name="Jimenez D.J."/>
            <person name="Hector R.E."/>
            <person name="Riley R."/>
            <person name="Sun H."/>
            <person name="Grigoriev I.V."/>
            <person name="Van Elsas J.D."/>
            <person name="Nichols N.N."/>
        </authorList>
    </citation>
    <scope>NUCLEOTIDE SEQUENCE [LARGE SCALE GENOMIC DNA]</scope>
    <source>
        <strain evidence="2 3">NRRL 30616</strain>
    </source>
</reference>
<dbReference type="AlphaFoldDB" id="A0A1J7IZB1"/>
<keyword evidence="3" id="KW-1185">Reference proteome</keyword>
<feature type="domain" description="Heterokaryon incompatibility" evidence="1">
    <location>
        <begin position="60"/>
        <end position="216"/>
    </location>
</feature>
<dbReference type="Proteomes" id="UP000182658">
    <property type="component" value="Unassembled WGS sequence"/>
</dbReference>
<protein>
    <submittedName>
        <fullName evidence="2">HET-domain-containing protein</fullName>
    </submittedName>
</protein>
<dbReference type="InterPro" id="IPR010730">
    <property type="entry name" value="HET"/>
</dbReference>
<evidence type="ECO:0000259" key="1">
    <source>
        <dbReference type="Pfam" id="PF06985"/>
    </source>
</evidence>
<dbReference type="Pfam" id="PF26639">
    <property type="entry name" value="Het-6_barrel"/>
    <property type="match status" value="1"/>
</dbReference>
<dbReference type="PANTHER" id="PTHR24148">
    <property type="entry name" value="ANKYRIN REPEAT DOMAIN-CONTAINING PROTEIN 39 HOMOLOG-RELATED"/>
    <property type="match status" value="1"/>
</dbReference>
<dbReference type="InterPro" id="IPR052895">
    <property type="entry name" value="HetReg/Transcr_Mod"/>
</dbReference>
<name>A0A1J7IZB1_9PEZI</name>
<accession>A0A1J7IZB1</accession>
<proteinExistence type="predicted"/>
<evidence type="ECO:0000313" key="3">
    <source>
        <dbReference type="Proteomes" id="UP000182658"/>
    </source>
</evidence>
<evidence type="ECO:0000313" key="2">
    <source>
        <dbReference type="EMBL" id="OIW33087.1"/>
    </source>
</evidence>
<gene>
    <name evidence="2" type="ORF">CONLIGDRAFT_676895</name>
</gene>